<keyword evidence="3" id="KW-1185">Reference proteome</keyword>
<dbReference type="AlphaFoldDB" id="A0A822Z8Y5"/>
<dbReference type="EMBL" id="DUZY01000004">
    <property type="protein sequence ID" value="DAD37978.1"/>
    <property type="molecule type" value="Genomic_DNA"/>
</dbReference>
<keyword evidence="1" id="KW-1133">Transmembrane helix</keyword>
<sequence length="112" mass="12643">MNKQVEEDLLILGLRLRGGMSTSFLFFSCAVGHGWISMSSKTMQARIVASHVRDYGVGDGELLLTLYLSNFLIYSSSHISYHYSLSVERSIDRSRERNSFFGISGVEYGTKY</sequence>
<keyword evidence="1" id="KW-0812">Transmembrane</keyword>
<feature type="transmembrane region" description="Helical" evidence="1">
    <location>
        <begin position="20"/>
        <end position="38"/>
    </location>
</feature>
<accession>A0A822Z8Y5</accession>
<name>A0A822Z8Y5_NELNU</name>
<organism evidence="2 3">
    <name type="scientific">Nelumbo nucifera</name>
    <name type="common">Sacred lotus</name>
    <dbReference type="NCBI Taxonomy" id="4432"/>
    <lineage>
        <taxon>Eukaryota</taxon>
        <taxon>Viridiplantae</taxon>
        <taxon>Streptophyta</taxon>
        <taxon>Embryophyta</taxon>
        <taxon>Tracheophyta</taxon>
        <taxon>Spermatophyta</taxon>
        <taxon>Magnoliopsida</taxon>
        <taxon>Proteales</taxon>
        <taxon>Nelumbonaceae</taxon>
        <taxon>Nelumbo</taxon>
    </lineage>
</organism>
<keyword evidence="1" id="KW-0472">Membrane</keyword>
<comment type="caution">
    <text evidence="2">The sequence shown here is derived from an EMBL/GenBank/DDBJ whole genome shotgun (WGS) entry which is preliminary data.</text>
</comment>
<dbReference type="PROSITE" id="PS51257">
    <property type="entry name" value="PROKAR_LIPOPROTEIN"/>
    <property type="match status" value="1"/>
</dbReference>
<gene>
    <name evidence="2" type="ORF">HUJ06_008619</name>
</gene>
<dbReference type="Proteomes" id="UP000607653">
    <property type="component" value="Unassembled WGS sequence"/>
</dbReference>
<reference evidence="2 3" key="1">
    <citation type="journal article" date="2020" name="Mol. Biol. Evol.">
        <title>Distinct Expression and Methylation Patterns for Genes with Different Fates following a Single Whole-Genome Duplication in Flowering Plants.</title>
        <authorList>
            <person name="Shi T."/>
            <person name="Rahmani R.S."/>
            <person name="Gugger P.F."/>
            <person name="Wang M."/>
            <person name="Li H."/>
            <person name="Zhang Y."/>
            <person name="Li Z."/>
            <person name="Wang Q."/>
            <person name="Van de Peer Y."/>
            <person name="Marchal K."/>
            <person name="Chen J."/>
        </authorList>
    </citation>
    <scope>NUCLEOTIDE SEQUENCE [LARGE SCALE GENOMIC DNA]</scope>
    <source>
        <tissue evidence="2">Leaf</tissue>
    </source>
</reference>
<evidence type="ECO:0000313" key="2">
    <source>
        <dbReference type="EMBL" id="DAD37978.1"/>
    </source>
</evidence>
<evidence type="ECO:0000256" key="1">
    <source>
        <dbReference type="SAM" id="Phobius"/>
    </source>
</evidence>
<proteinExistence type="predicted"/>
<protein>
    <submittedName>
        <fullName evidence="2">Uncharacterized protein</fullName>
    </submittedName>
</protein>
<evidence type="ECO:0000313" key="3">
    <source>
        <dbReference type="Proteomes" id="UP000607653"/>
    </source>
</evidence>